<dbReference type="AlphaFoldDB" id="A0A0D3HTR8"/>
<keyword evidence="3" id="KW-1185">Reference proteome</keyword>
<feature type="region of interest" description="Disordered" evidence="1">
    <location>
        <begin position="1"/>
        <end position="31"/>
    </location>
</feature>
<feature type="compositionally biased region" description="Low complexity" evidence="1">
    <location>
        <begin position="59"/>
        <end position="87"/>
    </location>
</feature>
<proteinExistence type="predicted"/>
<accession>A0A0D3HTR8</accession>
<evidence type="ECO:0000313" key="3">
    <source>
        <dbReference type="Proteomes" id="UP000026960"/>
    </source>
</evidence>
<dbReference type="EnsemblPlants" id="OBART12G09800.1">
    <property type="protein sequence ID" value="OBART12G09800.1"/>
    <property type="gene ID" value="OBART12G09800"/>
</dbReference>
<feature type="region of interest" description="Disordered" evidence="1">
    <location>
        <begin position="59"/>
        <end position="88"/>
    </location>
</feature>
<evidence type="ECO:0000256" key="1">
    <source>
        <dbReference type="SAM" id="MobiDB-lite"/>
    </source>
</evidence>
<evidence type="ECO:0000313" key="2">
    <source>
        <dbReference type="EnsemblPlants" id="OBART12G09800.1"/>
    </source>
</evidence>
<dbReference type="Proteomes" id="UP000026960">
    <property type="component" value="Chromosome 12"/>
</dbReference>
<dbReference type="Gramene" id="OBART12G09800.1">
    <property type="protein sequence ID" value="OBART12G09800.1"/>
    <property type="gene ID" value="OBART12G09800"/>
</dbReference>
<sequence length="178" mass="18882">MRHGGRRTVEPSAGTKRQKAKERPSLARWKRRARVAANAVAVGRARRCRWGVICCHRPPGSSAAAPASGSSAAEPSLGSSQPASGSSTAEPAFRVLRLRGPSATAPASGVVRHVAVKACLRVAAGQPPDLAVGEGVMVIVPVGSGEEGSRGRRLWKDEREPWSPPRRLWKGNGWCDRV</sequence>
<organism evidence="2">
    <name type="scientific">Oryza barthii</name>
    <dbReference type="NCBI Taxonomy" id="65489"/>
    <lineage>
        <taxon>Eukaryota</taxon>
        <taxon>Viridiplantae</taxon>
        <taxon>Streptophyta</taxon>
        <taxon>Embryophyta</taxon>
        <taxon>Tracheophyta</taxon>
        <taxon>Spermatophyta</taxon>
        <taxon>Magnoliopsida</taxon>
        <taxon>Liliopsida</taxon>
        <taxon>Poales</taxon>
        <taxon>Poaceae</taxon>
        <taxon>BOP clade</taxon>
        <taxon>Oryzoideae</taxon>
        <taxon>Oryzeae</taxon>
        <taxon>Oryzinae</taxon>
        <taxon>Oryza</taxon>
    </lineage>
</organism>
<dbReference type="HOGENOM" id="CLU_1512818_0_0_1"/>
<dbReference type="PaxDb" id="65489-OBART12G09800.1"/>
<name>A0A0D3HTR8_9ORYZ</name>
<reference evidence="2" key="1">
    <citation type="journal article" date="2009" name="Rice">
        <title>De Novo Next Generation Sequencing of Plant Genomes.</title>
        <authorList>
            <person name="Rounsley S."/>
            <person name="Marri P.R."/>
            <person name="Yu Y."/>
            <person name="He R."/>
            <person name="Sisneros N."/>
            <person name="Goicoechea J.L."/>
            <person name="Lee S.J."/>
            <person name="Angelova A."/>
            <person name="Kudrna D."/>
            <person name="Luo M."/>
            <person name="Affourtit J."/>
            <person name="Desany B."/>
            <person name="Knight J."/>
            <person name="Niazi F."/>
            <person name="Egholm M."/>
            <person name="Wing R.A."/>
        </authorList>
    </citation>
    <scope>NUCLEOTIDE SEQUENCE [LARGE SCALE GENOMIC DNA]</scope>
    <source>
        <strain evidence="2">cv. IRGC 105608</strain>
    </source>
</reference>
<protein>
    <submittedName>
        <fullName evidence="2">Uncharacterized protein</fullName>
    </submittedName>
</protein>
<reference evidence="2" key="2">
    <citation type="submission" date="2015-03" db="UniProtKB">
        <authorList>
            <consortium name="EnsemblPlants"/>
        </authorList>
    </citation>
    <scope>IDENTIFICATION</scope>
</reference>